<accession>W4LQW8</accession>
<dbReference type="HOGENOM" id="CLU_646667_0_0_7"/>
<dbReference type="PANTHER" id="PTHR43649">
    <property type="entry name" value="ARABINOSE-BINDING PROTEIN-RELATED"/>
    <property type="match status" value="1"/>
</dbReference>
<evidence type="ECO:0000256" key="2">
    <source>
        <dbReference type="ARBA" id="ARBA00008520"/>
    </source>
</evidence>
<dbReference type="EMBL" id="AZHW01000334">
    <property type="protein sequence ID" value="ETX00464.1"/>
    <property type="molecule type" value="Genomic_DNA"/>
</dbReference>
<dbReference type="PANTHER" id="PTHR43649:SF12">
    <property type="entry name" value="DIACETYLCHITOBIOSE BINDING PROTEIN DASA"/>
    <property type="match status" value="1"/>
</dbReference>
<organism evidence="3 4">
    <name type="scientific">Entotheonella factor</name>
    <dbReference type="NCBI Taxonomy" id="1429438"/>
    <lineage>
        <taxon>Bacteria</taxon>
        <taxon>Pseudomonadati</taxon>
        <taxon>Nitrospinota/Tectimicrobiota group</taxon>
        <taxon>Candidatus Tectimicrobiota</taxon>
        <taxon>Candidatus Entotheonellia</taxon>
        <taxon>Candidatus Entotheonellales</taxon>
        <taxon>Candidatus Entotheonellaceae</taxon>
        <taxon>Candidatus Entotheonella</taxon>
    </lineage>
</organism>
<dbReference type="SUPFAM" id="SSF53850">
    <property type="entry name" value="Periplasmic binding protein-like II"/>
    <property type="match status" value="1"/>
</dbReference>
<evidence type="ECO:0000313" key="4">
    <source>
        <dbReference type="Proteomes" id="UP000019141"/>
    </source>
</evidence>
<dbReference type="Gene3D" id="3.40.190.10">
    <property type="entry name" value="Periplasmic binding protein-like II"/>
    <property type="match status" value="1"/>
</dbReference>
<dbReference type="InterPro" id="IPR050490">
    <property type="entry name" value="Bact_solute-bd_prot1"/>
</dbReference>
<evidence type="ECO:0008006" key="5">
    <source>
        <dbReference type="Google" id="ProtNLM"/>
    </source>
</evidence>
<evidence type="ECO:0000313" key="3">
    <source>
        <dbReference type="EMBL" id="ETX00464.1"/>
    </source>
</evidence>
<protein>
    <recommendedName>
        <fullName evidence="5">ABC transporter substrate-binding protein</fullName>
    </recommendedName>
</protein>
<sequence length="432" mass="48962">MLSAATGTAVLGTVGLSRRAHAAKTTIRFFNNETDPNTIAFLKQVAKDYQKEAGVKIQIENVPVLKTWTKVTTAIKAGKPYDFITFGQVTHPLLLVPEKKIIPVTDIIQEIGEEDFGPRALTKFEGEYWMYPYDYNFNYLIYRKDWFEQKNLSVPDTWDGYLKLCANLNDPANKRYAYTMPVSSGGHTNWGNTGWLWAAGVEIYDDEWNVILDSAAMKAKAIRALDFIVEVSQYTPPGLMETSLKEMLINFSSGLSAITTYTGRLIHTIEDRAPELADKYGIMSYPAPDGGLRAVTFANDGFSIGNTKNKEATKEFFRWFLKTGKLVDYQLTVAVHYQPPQFSTYENEKWRSHELIQKHWPAVQTMLDFMNKDKTRVGSIQLQGPGPSPNQGRIWTSNVIPRMYQQVLLKKMTPSEAVDATAKEIREFTKKG</sequence>
<comment type="caution">
    <text evidence="3">The sequence shown here is derived from an EMBL/GenBank/DDBJ whole genome shotgun (WGS) entry which is preliminary data.</text>
</comment>
<gene>
    <name evidence="3" type="ORF">ETSY1_11105</name>
</gene>
<dbReference type="Proteomes" id="UP000019141">
    <property type="component" value="Unassembled WGS sequence"/>
</dbReference>
<keyword evidence="4" id="KW-1185">Reference proteome</keyword>
<comment type="subcellular location">
    <subcellularLocation>
        <location evidence="1">Periplasm</location>
    </subcellularLocation>
</comment>
<dbReference type="InterPro" id="IPR006059">
    <property type="entry name" value="SBP"/>
</dbReference>
<evidence type="ECO:0000256" key="1">
    <source>
        <dbReference type="ARBA" id="ARBA00004418"/>
    </source>
</evidence>
<name>W4LQW8_ENTF1</name>
<reference evidence="3 4" key="1">
    <citation type="journal article" date="2014" name="Nature">
        <title>An environmental bacterial taxon with a large and distinct metabolic repertoire.</title>
        <authorList>
            <person name="Wilson M.C."/>
            <person name="Mori T."/>
            <person name="Ruckert C."/>
            <person name="Uria A.R."/>
            <person name="Helf M.J."/>
            <person name="Takada K."/>
            <person name="Gernert C."/>
            <person name="Steffens U.A."/>
            <person name="Heycke N."/>
            <person name="Schmitt S."/>
            <person name="Rinke C."/>
            <person name="Helfrich E.J."/>
            <person name="Brachmann A.O."/>
            <person name="Gurgui C."/>
            <person name="Wakimoto T."/>
            <person name="Kracht M."/>
            <person name="Crusemann M."/>
            <person name="Hentschel U."/>
            <person name="Abe I."/>
            <person name="Matsunaga S."/>
            <person name="Kalinowski J."/>
            <person name="Takeyama H."/>
            <person name="Piel J."/>
        </authorList>
    </citation>
    <scope>NUCLEOTIDE SEQUENCE [LARGE SCALE GENOMIC DNA]</scope>
    <source>
        <strain evidence="4">TSY1</strain>
    </source>
</reference>
<comment type="similarity">
    <text evidence="2">Belongs to the bacterial solute-binding protein 1 family.</text>
</comment>
<dbReference type="GO" id="GO:0042597">
    <property type="term" value="C:periplasmic space"/>
    <property type="evidence" value="ECO:0007669"/>
    <property type="project" value="UniProtKB-SubCell"/>
</dbReference>
<proteinExistence type="inferred from homology"/>
<dbReference type="Pfam" id="PF01547">
    <property type="entry name" value="SBP_bac_1"/>
    <property type="match status" value="1"/>
</dbReference>
<dbReference type="AlphaFoldDB" id="W4LQW8"/>